<accession>A0A562SGY1</accession>
<dbReference type="EMBL" id="VLLE01000005">
    <property type="protein sequence ID" value="TWI80529.1"/>
    <property type="molecule type" value="Genomic_DNA"/>
</dbReference>
<dbReference type="AlphaFoldDB" id="A0A562SGY1"/>
<dbReference type="RefSeq" id="WP_144887545.1">
    <property type="nucleotide sequence ID" value="NZ_VLLE01000005.1"/>
</dbReference>
<protein>
    <submittedName>
        <fullName evidence="1">Uncharacterized protein</fullName>
    </submittedName>
</protein>
<dbReference type="Proteomes" id="UP000316167">
    <property type="component" value="Unassembled WGS sequence"/>
</dbReference>
<reference evidence="1 2" key="1">
    <citation type="journal article" date="2015" name="Stand. Genomic Sci.">
        <title>Genomic Encyclopedia of Bacterial and Archaeal Type Strains, Phase III: the genomes of soil and plant-associated and newly described type strains.</title>
        <authorList>
            <person name="Whitman W.B."/>
            <person name="Woyke T."/>
            <person name="Klenk H.P."/>
            <person name="Zhou Y."/>
            <person name="Lilburn T.G."/>
            <person name="Beck B.J."/>
            <person name="De Vos P."/>
            <person name="Vandamme P."/>
            <person name="Eisen J.A."/>
            <person name="Garrity G."/>
            <person name="Hugenholtz P."/>
            <person name="Kyrpides N.C."/>
        </authorList>
    </citation>
    <scope>NUCLEOTIDE SEQUENCE [LARGE SCALE GENOMIC DNA]</scope>
    <source>
        <strain evidence="1 2">CGMCC 1.7271</strain>
    </source>
</reference>
<evidence type="ECO:0000313" key="2">
    <source>
        <dbReference type="Proteomes" id="UP000316167"/>
    </source>
</evidence>
<keyword evidence="2" id="KW-1185">Reference proteome</keyword>
<name>A0A562SGY1_9BACT</name>
<gene>
    <name evidence="1" type="ORF">IQ13_3207</name>
</gene>
<comment type="caution">
    <text evidence="1">The sequence shown here is derived from an EMBL/GenBank/DDBJ whole genome shotgun (WGS) entry which is preliminary data.</text>
</comment>
<evidence type="ECO:0000313" key="1">
    <source>
        <dbReference type="EMBL" id="TWI80529.1"/>
    </source>
</evidence>
<proteinExistence type="predicted"/>
<organism evidence="1 2">
    <name type="scientific">Lacibacter cauensis</name>
    <dbReference type="NCBI Taxonomy" id="510947"/>
    <lineage>
        <taxon>Bacteria</taxon>
        <taxon>Pseudomonadati</taxon>
        <taxon>Bacteroidota</taxon>
        <taxon>Chitinophagia</taxon>
        <taxon>Chitinophagales</taxon>
        <taxon>Chitinophagaceae</taxon>
        <taxon>Lacibacter</taxon>
    </lineage>
</organism>
<sequence>MSLQKFPVKKTTLFELPVINVNSERFKFSDNEKMLDNMFVTGIIIGSAAIGTTPEGKTIVPDAIQKKAFLTLVNKKTGQEEIKKLPLETLINSQTWVMELDAFPIDVSKSYITLYDRTGLLTTHAFLITFLYQDQPNK</sequence>